<dbReference type="Proteomes" id="UP000037778">
    <property type="component" value="Unassembled WGS sequence"/>
</dbReference>
<evidence type="ECO:0000256" key="1">
    <source>
        <dbReference type="ARBA" id="ARBA00004196"/>
    </source>
</evidence>
<protein>
    <submittedName>
        <fullName evidence="8">Peptide ABC superfamily ATP binding cassette transporter, binding protein</fullName>
    </submittedName>
</protein>
<feature type="domain" description="Solute-binding protein family 5" evidence="7">
    <location>
        <begin position="79"/>
        <end position="458"/>
    </location>
</feature>
<dbReference type="PROSITE" id="PS51257">
    <property type="entry name" value="PROKAR_LIPOPROTEIN"/>
    <property type="match status" value="1"/>
</dbReference>
<evidence type="ECO:0000256" key="2">
    <source>
        <dbReference type="ARBA" id="ARBA00005695"/>
    </source>
</evidence>
<dbReference type="InterPro" id="IPR039424">
    <property type="entry name" value="SBP_5"/>
</dbReference>
<dbReference type="PATRIC" id="fig|148814.8.peg.1225"/>
<dbReference type="GO" id="GO:0015833">
    <property type="term" value="P:peptide transport"/>
    <property type="evidence" value="ECO:0007669"/>
    <property type="project" value="UniProtKB-KW"/>
</dbReference>
<evidence type="ECO:0000259" key="7">
    <source>
        <dbReference type="Pfam" id="PF00496"/>
    </source>
</evidence>
<dbReference type="SUPFAM" id="SSF53850">
    <property type="entry name" value="Periplasmic binding protein-like II"/>
    <property type="match status" value="1"/>
</dbReference>
<dbReference type="GO" id="GO:0042597">
    <property type="term" value="C:periplasmic space"/>
    <property type="evidence" value="ECO:0007669"/>
    <property type="project" value="UniProtKB-ARBA"/>
</dbReference>
<dbReference type="FunFam" id="3.90.76.10:FF:000001">
    <property type="entry name" value="Oligopeptide ABC transporter substrate-binding protein"/>
    <property type="match status" value="1"/>
</dbReference>
<keyword evidence="4 6" id="KW-0732">Signal</keyword>
<evidence type="ECO:0000313" key="9">
    <source>
        <dbReference type="Proteomes" id="UP000037778"/>
    </source>
</evidence>
<dbReference type="GO" id="GO:1904680">
    <property type="term" value="F:peptide transmembrane transporter activity"/>
    <property type="evidence" value="ECO:0007669"/>
    <property type="project" value="TreeGrafter"/>
</dbReference>
<dbReference type="GO" id="GO:0043190">
    <property type="term" value="C:ATP-binding cassette (ABC) transporter complex"/>
    <property type="evidence" value="ECO:0007669"/>
    <property type="project" value="InterPro"/>
</dbReference>
<dbReference type="EMBL" id="JXCY01000007">
    <property type="protein sequence ID" value="KOY75879.1"/>
    <property type="molecule type" value="Genomic_DNA"/>
</dbReference>
<dbReference type="PIRSF" id="PIRSF002741">
    <property type="entry name" value="MppA"/>
    <property type="match status" value="1"/>
</dbReference>
<comment type="caution">
    <text evidence="8">The sequence shown here is derived from an EMBL/GenBank/DDBJ whole genome shotgun (WGS) entry which is preliminary data.</text>
</comment>
<evidence type="ECO:0000256" key="3">
    <source>
        <dbReference type="ARBA" id="ARBA00022448"/>
    </source>
</evidence>
<dbReference type="Gene3D" id="3.90.76.10">
    <property type="entry name" value="Dipeptide-binding Protein, Domain 1"/>
    <property type="match status" value="1"/>
</dbReference>
<dbReference type="PANTHER" id="PTHR30290">
    <property type="entry name" value="PERIPLASMIC BINDING COMPONENT OF ABC TRANSPORTER"/>
    <property type="match status" value="1"/>
</dbReference>
<dbReference type="GO" id="GO:0030313">
    <property type="term" value="C:cell envelope"/>
    <property type="evidence" value="ECO:0007669"/>
    <property type="project" value="UniProtKB-SubCell"/>
</dbReference>
<comment type="subcellular location">
    <subcellularLocation>
        <location evidence="1">Cell envelope</location>
    </subcellularLocation>
</comment>
<sequence>MKFKSIAKLGVVAFAATMVLAACGKSSDKTSRTDSLNWMSNTTLTTLDPSKAVDVTSDQVLYNAMRGLVTPDKGNKIDLAIAKSYKITNGGKTYTFTLRNTKWSNGKKVTAGDFEYGIKRSADPKTASQMAYYMANIMNYDKVKTGSMSADKLGVKAMGDNKLQITLTKPQADFLNVLALPVFYPQQKSYVEKYGTAYGTTSDKMVYDGPFAVTNWKGSNDAWTLSKNNDYYDNHNVKLKTINYSVIKDPQTALDEYQSGKLDQTLLAGKQQVNSYKNNKDFVNHKQFMVQYLSINQKKVPALKNKNLRKALSLAINREELTQNVLGDGSFAARGLVPDTLAYMNGKDFNDYATVKDATTGDMTKAKQLWAKGLKEIGKKSVSISIMNNNDQTSRAVTEFLQTELDKLPGLKVTAQILPNNVASGRSLKSDYELSVSGWDPSISDPISPLQTKVSTSPINTSKWGNSMYDMYIDRSNNEDANNKDKRFFDLVNAQKVILNDQGIIPLIQKAQPELMKTNIHGVKYLGNGPVWDFSHAYIK</sequence>
<dbReference type="Gene3D" id="3.40.190.10">
    <property type="entry name" value="Periplasmic binding protein-like II"/>
    <property type="match status" value="1"/>
</dbReference>
<keyword evidence="5" id="KW-0571">Peptide transport</keyword>
<evidence type="ECO:0000256" key="6">
    <source>
        <dbReference type="SAM" id="SignalP"/>
    </source>
</evidence>
<gene>
    <name evidence="8" type="ORF">RZ71_03000</name>
</gene>
<accession>A0A0M9DB61</accession>
<name>A0A0M9DB61_9LACO</name>
<dbReference type="RefSeq" id="WP_053792109.1">
    <property type="nucleotide sequence ID" value="NZ_JXCY01000007.1"/>
</dbReference>
<proteinExistence type="inferred from homology"/>
<evidence type="ECO:0000313" key="8">
    <source>
        <dbReference type="EMBL" id="KOY75879.1"/>
    </source>
</evidence>
<keyword evidence="9" id="KW-1185">Reference proteome</keyword>
<dbReference type="CDD" id="cd08504">
    <property type="entry name" value="PBP2_OppA"/>
    <property type="match status" value="1"/>
</dbReference>
<evidence type="ECO:0000256" key="5">
    <source>
        <dbReference type="ARBA" id="ARBA00022856"/>
    </source>
</evidence>
<keyword evidence="5" id="KW-0653">Protein transport</keyword>
<dbReference type="InterPro" id="IPR030678">
    <property type="entry name" value="Peptide/Ni-bd"/>
</dbReference>
<dbReference type="Pfam" id="PF00496">
    <property type="entry name" value="SBP_bac_5"/>
    <property type="match status" value="1"/>
</dbReference>
<organism evidence="8 9">
    <name type="scientific">Apilactobacillus kunkeei</name>
    <dbReference type="NCBI Taxonomy" id="148814"/>
    <lineage>
        <taxon>Bacteria</taxon>
        <taxon>Bacillati</taxon>
        <taxon>Bacillota</taxon>
        <taxon>Bacilli</taxon>
        <taxon>Lactobacillales</taxon>
        <taxon>Lactobacillaceae</taxon>
        <taxon>Apilactobacillus</taxon>
    </lineage>
</organism>
<dbReference type="Gene3D" id="3.10.105.10">
    <property type="entry name" value="Dipeptide-binding Protein, Domain 3"/>
    <property type="match status" value="1"/>
</dbReference>
<feature type="signal peptide" evidence="6">
    <location>
        <begin position="1"/>
        <end position="21"/>
    </location>
</feature>
<dbReference type="PANTHER" id="PTHR30290:SF10">
    <property type="entry name" value="PERIPLASMIC OLIGOPEPTIDE-BINDING PROTEIN-RELATED"/>
    <property type="match status" value="1"/>
</dbReference>
<comment type="similarity">
    <text evidence="2">Belongs to the bacterial solute-binding protein 5 family.</text>
</comment>
<evidence type="ECO:0000256" key="4">
    <source>
        <dbReference type="ARBA" id="ARBA00022729"/>
    </source>
</evidence>
<dbReference type="AlphaFoldDB" id="A0A0M9DB61"/>
<dbReference type="InterPro" id="IPR000914">
    <property type="entry name" value="SBP_5_dom"/>
</dbReference>
<reference evidence="8 9" key="1">
    <citation type="journal article" date="2015" name="Genome Biol. Evol.">
        <title>Functionally Structured Genomes in Lactobacillus kunkeei Colonizing the Honey Crop and Food Products of Honeybees and Stingless Bees.</title>
        <authorList>
            <person name="Tamarit D."/>
            <person name="Ellegaard K.M."/>
            <person name="Wikander J."/>
            <person name="Olofsson T."/>
            <person name="Vasquez A."/>
            <person name="Andersson S.G."/>
        </authorList>
    </citation>
    <scope>NUCLEOTIDE SEQUENCE [LARGE SCALE GENOMIC DNA]</scope>
    <source>
        <strain evidence="8 9">LAko</strain>
    </source>
</reference>
<feature type="chain" id="PRO_5005833844" evidence="6">
    <location>
        <begin position="22"/>
        <end position="540"/>
    </location>
</feature>
<keyword evidence="3" id="KW-0813">Transport</keyword>